<evidence type="ECO:0000313" key="1">
    <source>
        <dbReference type="EMBL" id="RNM30698.1"/>
    </source>
</evidence>
<proteinExistence type="predicted"/>
<evidence type="ECO:0000313" key="2">
    <source>
        <dbReference type="Proteomes" id="UP000276568"/>
    </source>
</evidence>
<accession>A0A3N0I1A7</accession>
<name>A0A3N0I1A7_9FIRM</name>
<keyword evidence="2" id="KW-1185">Reference proteome</keyword>
<dbReference type="RefSeq" id="WP_128520605.1">
    <property type="nucleotide sequence ID" value="NZ_RJQC01000002.1"/>
</dbReference>
<dbReference type="OrthoDB" id="9770443at2"/>
<comment type="caution">
    <text evidence="1">The sequence shown here is derived from an EMBL/GenBank/DDBJ whole genome shotgun (WGS) entry which is preliminary data.</text>
</comment>
<reference evidence="1 2" key="1">
    <citation type="submission" date="2018-11" db="EMBL/GenBank/DDBJ databases">
        <title>Clostridium sp. nov., a member of the family Erysipelotrichaceae isolated from pig faeces.</title>
        <authorList>
            <person name="Chang Y.-H."/>
        </authorList>
    </citation>
    <scope>NUCLEOTIDE SEQUENCE [LARGE SCALE GENOMIC DNA]</scope>
    <source>
        <strain evidence="1 2">YH-panp20</strain>
    </source>
</reference>
<dbReference type="EMBL" id="RJQC01000002">
    <property type="protein sequence ID" value="RNM30698.1"/>
    <property type="molecule type" value="Genomic_DNA"/>
</dbReference>
<gene>
    <name evidence="1" type="ORF">EDX97_07920</name>
</gene>
<dbReference type="Proteomes" id="UP000276568">
    <property type="component" value="Unassembled WGS sequence"/>
</dbReference>
<dbReference type="AlphaFoldDB" id="A0A3N0I1A7"/>
<protein>
    <submittedName>
        <fullName evidence="1">Capsid protein</fullName>
    </submittedName>
</protein>
<organism evidence="1 2">
    <name type="scientific">Absicoccus porci</name>
    <dbReference type="NCBI Taxonomy" id="2486576"/>
    <lineage>
        <taxon>Bacteria</taxon>
        <taxon>Bacillati</taxon>
        <taxon>Bacillota</taxon>
        <taxon>Erysipelotrichia</taxon>
        <taxon>Erysipelotrichales</taxon>
        <taxon>Erysipelotrichaceae</taxon>
        <taxon>Absicoccus</taxon>
    </lineage>
</organism>
<sequence>MTVTNYAQTFESVLQEKYAVESKSEGLSTNPAQVRFSGAQIVQVPEIKLGGYGDHDRSTAGFNTSALSNAYVPYKLAFDRDVEFFIDPMDIDETNQALSIANIQNAFEEDVAIPERDKYRFSKLYKEAKAKGVTIDTTALTVANVLGKFDDLMEAMDEAEVKEEGRLLYVTPKVYKLLKTAEGIQRTIEITGRNTKEANRTIHSLDDVEIIKVPSSRMKSAYQDTGSGVDRAYTATSDAVQINMILVEPSCVLAIDKYAYIRTFSPGSDSRTADGYIYQNRKYGDLFLIEAKKAGVAIVADAAA</sequence>